<keyword evidence="6" id="KW-0178">Competence</keyword>
<evidence type="ECO:0000256" key="5">
    <source>
        <dbReference type="ARBA" id="ARBA00023044"/>
    </source>
</evidence>
<dbReference type="GO" id="GO:0030420">
    <property type="term" value="P:establishment of competence for transformation"/>
    <property type="evidence" value="ECO:0007669"/>
    <property type="project" value="UniProtKB-KW"/>
</dbReference>
<dbReference type="GO" id="GO:0005576">
    <property type="term" value="C:extracellular region"/>
    <property type="evidence" value="ECO:0007669"/>
    <property type="project" value="UniProtKB-SubCell"/>
</dbReference>
<dbReference type="NCBIfam" id="TIGR01847">
    <property type="entry name" value="bacteriocin_sig"/>
    <property type="match status" value="1"/>
</dbReference>
<protein>
    <submittedName>
        <fullName evidence="7">COMC family</fullName>
    </submittedName>
</protein>
<comment type="similarity">
    <text evidence="3">Belongs to the ComC family.</text>
</comment>
<dbReference type="Pfam" id="PF03047">
    <property type="entry name" value="ComC"/>
    <property type="match status" value="1"/>
</dbReference>
<comment type="subcellular location">
    <subcellularLocation>
        <location evidence="2">Secreted</location>
    </subcellularLocation>
</comment>
<keyword evidence="8" id="KW-1185">Reference proteome</keyword>
<dbReference type="Proteomes" id="UP000254634">
    <property type="component" value="Unassembled WGS sequence"/>
</dbReference>
<evidence type="ECO:0000313" key="8">
    <source>
        <dbReference type="Proteomes" id="UP000254634"/>
    </source>
</evidence>
<evidence type="ECO:0000256" key="6">
    <source>
        <dbReference type="ARBA" id="ARBA00023287"/>
    </source>
</evidence>
<comment type="function">
    <text evidence="1">Acts as a pheromone, induces cells to develop competence for genetic transformation.</text>
</comment>
<dbReference type="InterPro" id="IPR010133">
    <property type="entry name" value="Bacteriocin_signal_seq"/>
</dbReference>
<keyword evidence="4" id="KW-0964">Secreted</keyword>
<evidence type="ECO:0000313" key="7">
    <source>
        <dbReference type="EMBL" id="SUN76301.1"/>
    </source>
</evidence>
<gene>
    <name evidence="7" type="ORF">NCTC13765_00789</name>
</gene>
<evidence type="ECO:0000256" key="4">
    <source>
        <dbReference type="ARBA" id="ARBA00022525"/>
    </source>
</evidence>
<accession>A0A380KXM1</accession>
<dbReference type="RefSeq" id="WP_019231905.1">
    <property type="nucleotide sequence ID" value="NZ_UHFR01000005.1"/>
</dbReference>
<evidence type="ECO:0000256" key="2">
    <source>
        <dbReference type="ARBA" id="ARBA00004613"/>
    </source>
</evidence>
<organism evidence="7 8">
    <name type="scientific">Streptococcus massiliensis</name>
    <dbReference type="NCBI Taxonomy" id="313439"/>
    <lineage>
        <taxon>Bacteria</taxon>
        <taxon>Bacillati</taxon>
        <taxon>Bacillota</taxon>
        <taxon>Bacilli</taxon>
        <taxon>Lactobacillales</taxon>
        <taxon>Streptococcaceae</taxon>
        <taxon>Streptococcus</taxon>
    </lineage>
</organism>
<name>A0A380KXM1_9STRE</name>
<dbReference type="GO" id="GO:0005186">
    <property type="term" value="F:pheromone activity"/>
    <property type="evidence" value="ECO:0007669"/>
    <property type="project" value="UniProtKB-KW"/>
</dbReference>
<evidence type="ECO:0000256" key="1">
    <source>
        <dbReference type="ARBA" id="ARBA00002667"/>
    </source>
</evidence>
<reference evidence="7" key="1">
    <citation type="submission" date="2018-06" db="EMBL/GenBank/DDBJ databases">
        <authorList>
            <consortium name="Pathogen Informatics"/>
            <person name="Doyle S."/>
        </authorList>
    </citation>
    <scope>NUCLEOTIDE SEQUENCE [LARGE SCALE GENOMIC DNA]</scope>
    <source>
        <strain evidence="7">NCTC13765</strain>
    </source>
</reference>
<proteinExistence type="inferred from homology"/>
<dbReference type="AlphaFoldDB" id="A0A380KXM1"/>
<keyword evidence="5" id="KW-0588">Pheromone</keyword>
<evidence type="ECO:0000256" key="3">
    <source>
        <dbReference type="ARBA" id="ARBA00009039"/>
    </source>
</evidence>
<dbReference type="InterPro" id="IPR004288">
    <property type="entry name" value="Competence_ComC"/>
</dbReference>
<dbReference type="EMBL" id="UHFR01000005">
    <property type="protein sequence ID" value="SUN76301.1"/>
    <property type="molecule type" value="Genomic_DNA"/>
</dbReference>
<sequence length="45" mass="4951">MKKTITVADFKEAKKFTTLTNKDLDKVIGGDGRVGYSGSKLFGRK</sequence>